<dbReference type="EnsemblMetazoa" id="Aqu2.1.39741_001">
    <property type="protein sequence ID" value="Aqu2.1.39741_001"/>
    <property type="gene ID" value="Aqu2.1.39741"/>
</dbReference>
<keyword evidence="6" id="KW-1185">Reference proteome</keyword>
<dbReference type="InterPro" id="IPR002048">
    <property type="entry name" value="EF_hand_dom"/>
</dbReference>
<protein>
    <recommendedName>
        <fullName evidence="2">Serine/threonine-protein phosphatase</fullName>
        <ecNumber evidence="2">3.1.3.16</ecNumber>
    </recommendedName>
</protein>
<dbReference type="Pfam" id="PF00149">
    <property type="entry name" value="Metallophos"/>
    <property type="match status" value="1"/>
</dbReference>
<gene>
    <name evidence="5" type="primary">100639057</name>
</gene>
<dbReference type="EnsemblMetazoa" id="XM_019993168.1">
    <property type="protein sequence ID" value="XP_019848727.1"/>
    <property type="gene ID" value="LOC100639057"/>
</dbReference>
<dbReference type="Gene3D" id="3.60.21.10">
    <property type="match status" value="1"/>
</dbReference>
<dbReference type="Gene3D" id="1.10.238.10">
    <property type="entry name" value="EF-hand"/>
    <property type="match status" value="1"/>
</dbReference>
<evidence type="ECO:0000256" key="1">
    <source>
        <dbReference type="ARBA" id="ARBA00008294"/>
    </source>
</evidence>
<organism evidence="5">
    <name type="scientific">Amphimedon queenslandica</name>
    <name type="common">Sponge</name>
    <dbReference type="NCBI Taxonomy" id="400682"/>
    <lineage>
        <taxon>Eukaryota</taxon>
        <taxon>Metazoa</taxon>
        <taxon>Porifera</taxon>
        <taxon>Demospongiae</taxon>
        <taxon>Heteroscleromorpha</taxon>
        <taxon>Haplosclerida</taxon>
        <taxon>Niphatidae</taxon>
        <taxon>Amphimedon</taxon>
    </lineage>
</organism>
<dbReference type="EC" id="3.1.3.16" evidence="2"/>
<comment type="similarity">
    <text evidence="1 2">Belongs to the PPP phosphatase family.</text>
</comment>
<dbReference type="PRINTS" id="PR00114">
    <property type="entry name" value="STPHPHTASE"/>
</dbReference>
<evidence type="ECO:0000259" key="4">
    <source>
        <dbReference type="PROSITE" id="PS50222"/>
    </source>
</evidence>
<dbReference type="InterPro" id="IPR011992">
    <property type="entry name" value="EF-hand-dom_pair"/>
</dbReference>
<dbReference type="PANTHER" id="PTHR11668">
    <property type="entry name" value="SERINE/THREONINE PROTEIN PHOSPHATASE"/>
    <property type="match status" value="1"/>
</dbReference>
<dbReference type="eggNOG" id="KOG0374">
    <property type="taxonomic scope" value="Eukaryota"/>
</dbReference>
<feature type="region of interest" description="Disordered" evidence="3">
    <location>
        <begin position="333"/>
        <end position="352"/>
    </location>
</feature>
<dbReference type="SMART" id="SM00156">
    <property type="entry name" value="PP2Ac"/>
    <property type="match status" value="1"/>
</dbReference>
<dbReference type="GO" id="GO:0005634">
    <property type="term" value="C:nucleus"/>
    <property type="evidence" value="ECO:0007669"/>
    <property type="project" value="TreeGrafter"/>
</dbReference>
<dbReference type="PROSITE" id="PS50222">
    <property type="entry name" value="EF_HAND_2"/>
    <property type="match status" value="1"/>
</dbReference>
<dbReference type="PANTHER" id="PTHR11668:SF496">
    <property type="entry name" value="SERINE_THREONINE-PROTEIN PHOSPHATASE"/>
    <property type="match status" value="1"/>
</dbReference>
<name>A0A1X7VI72_AMPQE</name>
<dbReference type="PROSITE" id="PS00125">
    <property type="entry name" value="SER_THR_PHOSPHATASE"/>
    <property type="match status" value="1"/>
</dbReference>
<dbReference type="CDD" id="cd00144">
    <property type="entry name" value="MPP_PPP_family"/>
    <property type="match status" value="1"/>
</dbReference>
<dbReference type="InParanoid" id="A0A1X7VI72"/>
<reference evidence="5" key="2">
    <citation type="submission" date="2017-05" db="UniProtKB">
        <authorList>
            <consortium name="EnsemblMetazoa"/>
        </authorList>
    </citation>
    <scope>IDENTIFICATION</scope>
</reference>
<evidence type="ECO:0000256" key="3">
    <source>
        <dbReference type="SAM" id="MobiDB-lite"/>
    </source>
</evidence>
<comment type="catalytic activity">
    <reaction evidence="2">
        <text>O-phospho-L-threonyl-[protein] + H2O = L-threonyl-[protein] + phosphate</text>
        <dbReference type="Rhea" id="RHEA:47004"/>
        <dbReference type="Rhea" id="RHEA-COMP:11060"/>
        <dbReference type="Rhea" id="RHEA-COMP:11605"/>
        <dbReference type="ChEBI" id="CHEBI:15377"/>
        <dbReference type="ChEBI" id="CHEBI:30013"/>
        <dbReference type="ChEBI" id="CHEBI:43474"/>
        <dbReference type="ChEBI" id="CHEBI:61977"/>
        <dbReference type="EC" id="3.1.3.16"/>
    </reaction>
</comment>
<keyword evidence="2" id="KW-0378">Hydrolase</keyword>
<evidence type="ECO:0000313" key="5">
    <source>
        <dbReference type="EnsemblMetazoa" id="Aqu2.1.39741_001"/>
    </source>
</evidence>
<reference evidence="6" key="1">
    <citation type="journal article" date="2010" name="Nature">
        <title>The Amphimedon queenslandica genome and the evolution of animal complexity.</title>
        <authorList>
            <person name="Srivastava M."/>
            <person name="Simakov O."/>
            <person name="Chapman J."/>
            <person name="Fahey B."/>
            <person name="Gauthier M.E."/>
            <person name="Mitros T."/>
            <person name="Richards G.S."/>
            <person name="Conaco C."/>
            <person name="Dacre M."/>
            <person name="Hellsten U."/>
            <person name="Larroux C."/>
            <person name="Putnam N.H."/>
            <person name="Stanke M."/>
            <person name="Adamska M."/>
            <person name="Darling A."/>
            <person name="Degnan S.M."/>
            <person name="Oakley T.H."/>
            <person name="Plachetzki D.C."/>
            <person name="Zhai Y."/>
            <person name="Adamski M."/>
            <person name="Calcino A."/>
            <person name="Cummins S.F."/>
            <person name="Goodstein D.M."/>
            <person name="Harris C."/>
            <person name="Jackson D.J."/>
            <person name="Leys S.P."/>
            <person name="Shu S."/>
            <person name="Woodcroft B.J."/>
            <person name="Vervoort M."/>
            <person name="Kosik K.S."/>
            <person name="Manning G."/>
            <person name="Degnan B.M."/>
            <person name="Rokhsar D.S."/>
        </authorList>
    </citation>
    <scope>NUCLEOTIDE SEQUENCE [LARGE SCALE GENOMIC DNA]</scope>
</reference>
<dbReference type="GO" id="GO:0004722">
    <property type="term" value="F:protein serine/threonine phosphatase activity"/>
    <property type="evidence" value="ECO:0007669"/>
    <property type="project" value="UniProtKB-EC"/>
</dbReference>
<dbReference type="SUPFAM" id="SSF47473">
    <property type="entry name" value="EF-hand"/>
    <property type="match status" value="1"/>
</dbReference>
<dbReference type="Proteomes" id="UP000007879">
    <property type="component" value="Unassembled WGS sequence"/>
</dbReference>
<accession>A0A1X7VI72</accession>
<dbReference type="InterPro" id="IPR006186">
    <property type="entry name" value="Ser/Thr-sp_prot-phosphatase"/>
</dbReference>
<proteinExistence type="inferred from homology"/>
<sequence length="795" mass="88752">MDLVVVLLLRRSGGKYLLVEDQNTKLLKLPSKGLDVSKDHDTASVVQSLMEDDLNVSGKPKGILKLTQYTAVPPVLTIVVVADEVKPRYDQATPIQFFWLSGPEIQRENIIVDQYSLGLVSQLENNAPVHSMELLETVEGNGLRRIHGILEKQMLEEAGYGQYELDQIAEEFVRICGSPSGMINAQEFGDLVELFGWPPDKTVDCFRSLRSSIEGGLTLEELQVGLCALDPATPHGSVSGQLRCQFIFRFYNVSGKGFMSFQEFREMVRDIFIFKNQLNEKTFEKSLIDNWKVFGVTESHGLSMSKFLTIVGQLKFRGTSVLFRLPQSPVKHQTDPYNIPERPNCPSPCPSPFNVKLRPIRPKEPQTDDEHMEVSLNDTSIFSGSDKPATGPMSATDSNDLGFTIATHSVKVKRSGALSDVTTIWDLVGTEAVSGTVRDLLDPHKPSFDRLPSIKAFDKASKSNEMLSGLRYFEHALRDDGRGRAKAGFSWGAIDMGSVARCFLTICSQAVDIFANENRLLPVKSPCYVLGDLHGNFHDLICFEKVLWRMGPILTPASFMFLGDYVDRGDFGFEVISYLFAQKLLMPSKFLLIRGNHEIRSVQESFTYKTECYHKFGESLGEEVWEATNTVFDAMPVAAVIDEKVFCVHGGIPHPSHGGGYISAINDIPNHLPEPAEGSPLAWDIMWNDPIRKEDEDNDDSLRTELVGNEGFIDNDSRGTGHMFSSDALDSFLRRNNLSHVIRAHEVKETGFQLQQNGRLLTVFSSSHYCGSTNEAACVLVDNKKIRTIRLDTRS</sequence>
<dbReference type="InterPro" id="IPR050341">
    <property type="entry name" value="PP1_catalytic_subunit"/>
</dbReference>
<dbReference type="GO" id="GO:0005737">
    <property type="term" value="C:cytoplasm"/>
    <property type="evidence" value="ECO:0007669"/>
    <property type="project" value="TreeGrafter"/>
</dbReference>
<dbReference type="SUPFAM" id="SSF56300">
    <property type="entry name" value="Metallo-dependent phosphatases"/>
    <property type="match status" value="1"/>
</dbReference>
<dbReference type="InterPro" id="IPR004843">
    <property type="entry name" value="Calcineurin-like_PHP"/>
</dbReference>
<evidence type="ECO:0000313" key="6">
    <source>
        <dbReference type="Proteomes" id="UP000007879"/>
    </source>
</evidence>
<dbReference type="InterPro" id="IPR029052">
    <property type="entry name" value="Metallo-depent_PP-like"/>
</dbReference>
<feature type="domain" description="EF-hand" evidence="4">
    <location>
        <begin position="239"/>
        <end position="274"/>
    </location>
</feature>
<dbReference type="AlphaFoldDB" id="A0A1X7VI72"/>
<dbReference type="OrthoDB" id="256429at2759"/>
<dbReference type="STRING" id="400682.A0A1X7VI72"/>
<evidence type="ECO:0000256" key="2">
    <source>
        <dbReference type="RuleBase" id="RU004273"/>
    </source>
</evidence>
<dbReference type="GO" id="GO:0005509">
    <property type="term" value="F:calcium ion binding"/>
    <property type="evidence" value="ECO:0007669"/>
    <property type="project" value="InterPro"/>
</dbReference>